<keyword evidence="5 6" id="KW-0560">Oxidoreductase</keyword>
<dbReference type="InterPro" id="IPR046373">
    <property type="entry name" value="Acyl-CoA_Oxase/DH_mid-dom_sf"/>
</dbReference>
<dbReference type="Gene3D" id="1.10.540.10">
    <property type="entry name" value="Acyl-CoA dehydrogenase/oxidase, N-terminal domain"/>
    <property type="match status" value="1"/>
</dbReference>
<evidence type="ECO:0000313" key="11">
    <source>
        <dbReference type="EMBL" id="GHF04703.1"/>
    </source>
</evidence>
<evidence type="ECO:0000256" key="3">
    <source>
        <dbReference type="ARBA" id="ARBA00022630"/>
    </source>
</evidence>
<proteinExistence type="inferred from homology"/>
<organism evidence="11 12">
    <name type="scientific">Aliiroseovarius zhejiangensis</name>
    <dbReference type="NCBI Taxonomy" id="1632025"/>
    <lineage>
        <taxon>Bacteria</taxon>
        <taxon>Pseudomonadati</taxon>
        <taxon>Pseudomonadota</taxon>
        <taxon>Alphaproteobacteria</taxon>
        <taxon>Rhodobacterales</taxon>
        <taxon>Paracoccaceae</taxon>
        <taxon>Aliiroseovarius</taxon>
    </lineage>
</organism>
<keyword evidence="12" id="KW-1185">Reference proteome</keyword>
<dbReference type="Pfam" id="PF02770">
    <property type="entry name" value="Acyl-CoA_dh_M"/>
    <property type="match status" value="1"/>
</dbReference>
<feature type="domain" description="Acyl-CoA oxidase/dehydrogenase middle" evidence="8">
    <location>
        <begin position="161"/>
        <end position="269"/>
    </location>
</feature>
<dbReference type="PANTHER" id="PTHR42803">
    <property type="entry name" value="ACYL-COA DEHYDROGENASE"/>
    <property type="match status" value="1"/>
</dbReference>
<evidence type="ECO:0000259" key="10">
    <source>
        <dbReference type="Pfam" id="PF12806"/>
    </source>
</evidence>
<dbReference type="InterPro" id="IPR037069">
    <property type="entry name" value="AcylCoA_DH/ox_N_sf"/>
</dbReference>
<accession>A0ABQ3J7S6</accession>
<dbReference type="Pfam" id="PF02771">
    <property type="entry name" value="Acyl-CoA_dh_N"/>
    <property type="match status" value="1"/>
</dbReference>
<comment type="cofactor">
    <cofactor evidence="1 6">
        <name>FAD</name>
        <dbReference type="ChEBI" id="CHEBI:57692"/>
    </cofactor>
</comment>
<dbReference type="Proteomes" id="UP000609802">
    <property type="component" value="Unassembled WGS sequence"/>
</dbReference>
<dbReference type="InterPro" id="IPR025878">
    <property type="entry name" value="Acyl-CoA_dh-like_C_dom"/>
</dbReference>
<evidence type="ECO:0000256" key="4">
    <source>
        <dbReference type="ARBA" id="ARBA00022827"/>
    </source>
</evidence>
<evidence type="ECO:0000313" key="12">
    <source>
        <dbReference type="Proteomes" id="UP000609802"/>
    </source>
</evidence>
<dbReference type="SUPFAM" id="SSF56645">
    <property type="entry name" value="Acyl-CoA dehydrogenase NM domain-like"/>
    <property type="match status" value="1"/>
</dbReference>
<dbReference type="InterPro" id="IPR009075">
    <property type="entry name" value="AcylCo_DH/oxidase_C"/>
</dbReference>
<sequence>MTYRATTDDFQFLLDHVIGYNQLPETELFEDATPDVAMAVLTEAGKMCEDILAPLNRNGDLTPAKLENGVVRTSPGFADGYKAIAEGGWIGMAADPEYGGMGLPLTLQTAVNDMMSASCLSLQLCPLMTQGQIEALEHHASDTLKDLYLPKLISGEWAGTMNLTEPQAGSDVGALSTKAEDNGDGTYAITGQKIFISWGDNDITDNVCHLVLARLPDGAPGTKGISLFLVPKLIPDADGNPGEPNSLRVVSLEHKMGLHGSPTAVMSFEGAKGWLVGEPHKGMAAMFTMMNNARMGVGVQGYGVGERAYQEALAYAMERKQGRSPLGDAGTGTIIDFADVRRMLTQMRAELFAARSMALSLALAIDMARATGDDDWTARAALLTPIVKAYGTEVGILVSQLGVQVHGGMGYIEETGAAQHSRDVRVTAIYEGTNGIQAMDLVGRKLMDGGEAAFRLLDEIESQAEAARAEFPNMTEAVWSAAEDLRETTEWMVEQSDMQDRFAGAVPFLMGFARVLGAHYHLRAAIAEGGKGPRSALARFHINRLLPEHTAQFAQARAGAAGLYALSPEDLAS</sequence>
<dbReference type="InterPro" id="IPR006091">
    <property type="entry name" value="Acyl-CoA_Oxase/DH_mid-dom"/>
</dbReference>
<keyword evidence="4 6" id="KW-0274">FAD</keyword>
<dbReference type="InterPro" id="IPR009100">
    <property type="entry name" value="AcylCoA_DH/oxidase_NM_dom_sf"/>
</dbReference>
<evidence type="ECO:0000256" key="6">
    <source>
        <dbReference type="RuleBase" id="RU362125"/>
    </source>
</evidence>
<dbReference type="RefSeq" id="WP_191287127.1">
    <property type="nucleotide sequence ID" value="NZ_BNCH01000007.1"/>
</dbReference>
<comment type="similarity">
    <text evidence="2 6">Belongs to the acyl-CoA dehydrogenase family.</text>
</comment>
<evidence type="ECO:0000256" key="2">
    <source>
        <dbReference type="ARBA" id="ARBA00009347"/>
    </source>
</evidence>
<dbReference type="SUPFAM" id="SSF47203">
    <property type="entry name" value="Acyl-CoA dehydrogenase C-terminal domain-like"/>
    <property type="match status" value="1"/>
</dbReference>
<evidence type="ECO:0000259" key="7">
    <source>
        <dbReference type="Pfam" id="PF00441"/>
    </source>
</evidence>
<reference evidence="12" key="1">
    <citation type="journal article" date="2019" name="Int. J. Syst. Evol. Microbiol.">
        <title>The Global Catalogue of Microorganisms (GCM) 10K type strain sequencing project: providing services to taxonomists for standard genome sequencing and annotation.</title>
        <authorList>
            <consortium name="The Broad Institute Genomics Platform"/>
            <consortium name="The Broad Institute Genome Sequencing Center for Infectious Disease"/>
            <person name="Wu L."/>
            <person name="Ma J."/>
        </authorList>
    </citation>
    <scope>NUCLEOTIDE SEQUENCE [LARGE SCALE GENOMIC DNA]</scope>
    <source>
        <strain evidence="12">KCTC 42443</strain>
    </source>
</reference>
<evidence type="ECO:0000256" key="1">
    <source>
        <dbReference type="ARBA" id="ARBA00001974"/>
    </source>
</evidence>
<feature type="domain" description="Acetyl-CoA dehydrogenase-like C-terminal" evidence="10">
    <location>
        <begin position="457"/>
        <end position="566"/>
    </location>
</feature>
<feature type="domain" description="Acyl-CoA dehydrogenase/oxidase C-terminal" evidence="7">
    <location>
        <begin position="281"/>
        <end position="441"/>
    </location>
</feature>
<comment type="caution">
    <text evidence="11">The sequence shown here is derived from an EMBL/GenBank/DDBJ whole genome shotgun (WGS) entry which is preliminary data.</text>
</comment>
<evidence type="ECO:0000259" key="9">
    <source>
        <dbReference type="Pfam" id="PF02771"/>
    </source>
</evidence>
<dbReference type="EMBL" id="BNCH01000007">
    <property type="protein sequence ID" value="GHF04703.1"/>
    <property type="molecule type" value="Genomic_DNA"/>
</dbReference>
<dbReference type="PANTHER" id="PTHR42803:SF1">
    <property type="entry name" value="BROAD-SPECIFICITY LINEAR ACYL-COA DEHYDROGENASE FADE5"/>
    <property type="match status" value="1"/>
</dbReference>
<dbReference type="Gene3D" id="1.20.140.10">
    <property type="entry name" value="Butyryl-CoA Dehydrogenase, subunit A, domain 3"/>
    <property type="match status" value="1"/>
</dbReference>
<evidence type="ECO:0000256" key="5">
    <source>
        <dbReference type="ARBA" id="ARBA00023002"/>
    </source>
</evidence>
<name>A0ABQ3J7S6_9RHOB</name>
<keyword evidence="3 6" id="KW-0285">Flavoprotein</keyword>
<protein>
    <submittedName>
        <fullName evidence="11">Acyl-CoA dehydrogenase</fullName>
    </submittedName>
</protein>
<feature type="domain" description="Acyl-CoA dehydrogenase/oxidase N-terminal" evidence="9">
    <location>
        <begin position="80"/>
        <end position="156"/>
    </location>
</feature>
<dbReference type="Pfam" id="PF00441">
    <property type="entry name" value="Acyl-CoA_dh_1"/>
    <property type="match status" value="1"/>
</dbReference>
<evidence type="ECO:0000259" key="8">
    <source>
        <dbReference type="Pfam" id="PF02770"/>
    </source>
</evidence>
<dbReference type="InterPro" id="IPR052166">
    <property type="entry name" value="Diverse_Acyl-CoA_DH"/>
</dbReference>
<dbReference type="Gene3D" id="2.40.110.10">
    <property type="entry name" value="Butyryl-CoA Dehydrogenase, subunit A, domain 2"/>
    <property type="match status" value="1"/>
</dbReference>
<dbReference type="InterPro" id="IPR013786">
    <property type="entry name" value="AcylCoA_DH/ox_N"/>
</dbReference>
<dbReference type="InterPro" id="IPR036250">
    <property type="entry name" value="AcylCo_DH-like_C"/>
</dbReference>
<dbReference type="Pfam" id="PF12806">
    <property type="entry name" value="Acyl-CoA_dh_C"/>
    <property type="match status" value="1"/>
</dbReference>
<gene>
    <name evidence="11" type="ORF">GCM10016455_27480</name>
</gene>